<comment type="caution">
    <text evidence="3">The sequence shown here is derived from an EMBL/GenBank/DDBJ whole genome shotgun (WGS) entry which is preliminary data.</text>
</comment>
<keyword evidence="1" id="KW-0472">Membrane</keyword>
<gene>
    <name evidence="3" type="ORF">GCM10009539_04430</name>
</gene>
<sequence length="74" mass="7871">MHDPEFDSFVDDGTKRWPAEPTLLRLMHRSGAVRRALAPAGRMALTAYLAQSAIGLIVFSGVGAGLAGTFSPSR</sequence>
<name>A0ABN0TI78_9ACTN</name>
<organism evidence="3 4">
    <name type="scientific">Cryptosporangium japonicum</name>
    <dbReference type="NCBI Taxonomy" id="80872"/>
    <lineage>
        <taxon>Bacteria</taxon>
        <taxon>Bacillati</taxon>
        <taxon>Actinomycetota</taxon>
        <taxon>Actinomycetes</taxon>
        <taxon>Cryptosporangiales</taxon>
        <taxon>Cryptosporangiaceae</taxon>
        <taxon>Cryptosporangium</taxon>
    </lineage>
</organism>
<feature type="domain" description="DUF418" evidence="2">
    <location>
        <begin position="26"/>
        <end position="72"/>
    </location>
</feature>
<keyword evidence="1" id="KW-1133">Transmembrane helix</keyword>
<dbReference type="EMBL" id="BAAAGX010000003">
    <property type="protein sequence ID" value="GAA0222352.1"/>
    <property type="molecule type" value="Genomic_DNA"/>
</dbReference>
<keyword evidence="1" id="KW-0812">Transmembrane</keyword>
<accession>A0ABN0TI78</accession>
<dbReference type="Pfam" id="PF04235">
    <property type="entry name" value="DUF418"/>
    <property type="match status" value="1"/>
</dbReference>
<evidence type="ECO:0000256" key="1">
    <source>
        <dbReference type="SAM" id="Phobius"/>
    </source>
</evidence>
<evidence type="ECO:0000313" key="4">
    <source>
        <dbReference type="Proteomes" id="UP001500967"/>
    </source>
</evidence>
<reference evidence="3 4" key="1">
    <citation type="journal article" date="2019" name="Int. J. Syst. Evol. Microbiol.">
        <title>The Global Catalogue of Microorganisms (GCM) 10K type strain sequencing project: providing services to taxonomists for standard genome sequencing and annotation.</title>
        <authorList>
            <consortium name="The Broad Institute Genomics Platform"/>
            <consortium name="The Broad Institute Genome Sequencing Center for Infectious Disease"/>
            <person name="Wu L."/>
            <person name="Ma J."/>
        </authorList>
    </citation>
    <scope>NUCLEOTIDE SEQUENCE [LARGE SCALE GENOMIC DNA]</scope>
    <source>
        <strain evidence="3 4">JCM 10425</strain>
    </source>
</reference>
<dbReference type="InterPro" id="IPR007349">
    <property type="entry name" value="DUF418"/>
</dbReference>
<proteinExistence type="predicted"/>
<dbReference type="Proteomes" id="UP001500967">
    <property type="component" value="Unassembled WGS sequence"/>
</dbReference>
<evidence type="ECO:0000259" key="2">
    <source>
        <dbReference type="Pfam" id="PF04235"/>
    </source>
</evidence>
<evidence type="ECO:0000313" key="3">
    <source>
        <dbReference type="EMBL" id="GAA0222352.1"/>
    </source>
</evidence>
<keyword evidence="4" id="KW-1185">Reference proteome</keyword>
<protein>
    <recommendedName>
        <fullName evidence="2">DUF418 domain-containing protein</fullName>
    </recommendedName>
</protein>
<feature type="transmembrane region" description="Helical" evidence="1">
    <location>
        <begin position="48"/>
        <end position="70"/>
    </location>
</feature>